<feature type="chain" id="PRO_5020559829" evidence="1">
    <location>
        <begin position="19"/>
        <end position="132"/>
    </location>
</feature>
<organism evidence="2 3">
    <name type="scientific">Pedobacter kyonggii</name>
    <dbReference type="NCBI Taxonomy" id="1926871"/>
    <lineage>
        <taxon>Bacteria</taxon>
        <taxon>Pseudomonadati</taxon>
        <taxon>Bacteroidota</taxon>
        <taxon>Sphingobacteriia</taxon>
        <taxon>Sphingobacteriales</taxon>
        <taxon>Sphingobacteriaceae</taxon>
        <taxon>Pedobacter</taxon>
    </lineage>
</organism>
<dbReference type="EMBL" id="SIXF01000040">
    <property type="protein sequence ID" value="TBO39548.1"/>
    <property type="molecule type" value="Genomic_DNA"/>
</dbReference>
<name>A0A4Q9H6X3_9SPHI</name>
<gene>
    <name evidence="2" type="ORF">EYS08_23465</name>
</gene>
<dbReference type="Gene3D" id="2.60.40.2880">
    <property type="entry name" value="MmpS1-5, C-terminal soluble domain"/>
    <property type="match status" value="1"/>
</dbReference>
<proteinExistence type="predicted"/>
<comment type="caution">
    <text evidence="2">The sequence shown here is derived from an EMBL/GenBank/DDBJ whole genome shotgun (WGS) entry which is preliminary data.</text>
</comment>
<sequence length="132" mass="14757">MKNIFYCFLLMLVLSSCAISTMTTFYSMSKGKIDVPKKESYSVVYQAKFGDGLTADVAYTNESGKQTELKEVNSAWEKTVSLRSGTHVQLKTFATAKSESRGEYKILVDGKVVSEYVLNGKKLNYTFAFDLP</sequence>
<evidence type="ECO:0000313" key="2">
    <source>
        <dbReference type="EMBL" id="TBO39548.1"/>
    </source>
</evidence>
<dbReference type="RefSeq" id="WP_131032379.1">
    <property type="nucleotide sequence ID" value="NZ_SIXF01000040.1"/>
</dbReference>
<feature type="signal peptide" evidence="1">
    <location>
        <begin position="1"/>
        <end position="18"/>
    </location>
</feature>
<dbReference type="AlphaFoldDB" id="A0A4Q9H6X3"/>
<protein>
    <submittedName>
        <fullName evidence="2">Uncharacterized protein</fullName>
    </submittedName>
</protein>
<dbReference type="PROSITE" id="PS51257">
    <property type="entry name" value="PROKAR_LIPOPROTEIN"/>
    <property type="match status" value="1"/>
</dbReference>
<keyword evidence="1" id="KW-0732">Signal</keyword>
<evidence type="ECO:0000256" key="1">
    <source>
        <dbReference type="SAM" id="SignalP"/>
    </source>
</evidence>
<dbReference type="Proteomes" id="UP000291819">
    <property type="component" value="Unassembled WGS sequence"/>
</dbReference>
<accession>A0A4Q9H6X3</accession>
<dbReference type="InterPro" id="IPR038468">
    <property type="entry name" value="MmpS_C"/>
</dbReference>
<dbReference type="OrthoDB" id="799762at2"/>
<evidence type="ECO:0000313" key="3">
    <source>
        <dbReference type="Proteomes" id="UP000291819"/>
    </source>
</evidence>
<keyword evidence="3" id="KW-1185">Reference proteome</keyword>
<reference evidence="2 3" key="1">
    <citation type="submission" date="2019-02" db="EMBL/GenBank/DDBJ databases">
        <title>Pedobacter kyonggii whole genome sequence analysis.</title>
        <authorList>
            <person name="Dahal R.H."/>
        </authorList>
    </citation>
    <scope>NUCLEOTIDE SEQUENCE [LARGE SCALE GENOMIC DNA]</scope>
    <source>
        <strain evidence="2 3">K-4-11-1</strain>
    </source>
</reference>